<evidence type="ECO:0000256" key="5">
    <source>
        <dbReference type="SAM" id="MobiDB-lite"/>
    </source>
</evidence>
<evidence type="ECO:0000313" key="7">
    <source>
        <dbReference type="EMBL" id="RKP08648.1"/>
    </source>
</evidence>
<evidence type="ECO:0000256" key="1">
    <source>
        <dbReference type="ARBA" id="ARBA00022553"/>
    </source>
</evidence>
<dbReference type="Pfam" id="PF15519">
    <property type="entry name" value="RBM39linker"/>
    <property type="match status" value="1"/>
</dbReference>
<name>A0A4P9XRF9_9FUNG</name>
<dbReference type="CDD" id="cd12283">
    <property type="entry name" value="RRM1_RBM39_like"/>
    <property type="match status" value="1"/>
</dbReference>
<dbReference type="CDD" id="cd12285">
    <property type="entry name" value="RRM3_RBM39_like"/>
    <property type="match status" value="1"/>
</dbReference>
<dbReference type="GO" id="GO:0006397">
    <property type="term" value="P:mRNA processing"/>
    <property type="evidence" value="ECO:0007669"/>
    <property type="project" value="InterPro"/>
</dbReference>
<dbReference type="InterPro" id="IPR035979">
    <property type="entry name" value="RBD_domain_sf"/>
</dbReference>
<dbReference type="GO" id="GO:0003723">
    <property type="term" value="F:RNA binding"/>
    <property type="evidence" value="ECO:0007669"/>
    <property type="project" value="UniProtKB-UniRule"/>
</dbReference>
<dbReference type="GO" id="GO:0005634">
    <property type="term" value="C:nucleus"/>
    <property type="evidence" value="ECO:0007669"/>
    <property type="project" value="InterPro"/>
</dbReference>
<dbReference type="AlphaFoldDB" id="A0A4P9XRF9"/>
<dbReference type="PANTHER" id="PTHR48036">
    <property type="entry name" value="SPLICING FACTOR (PAD-1), PUTATIVE (AFU_ORTHOLOGUE AFUA_1G15810)-RELATED"/>
    <property type="match status" value="1"/>
</dbReference>
<feature type="domain" description="RRM" evidence="6">
    <location>
        <begin position="308"/>
        <end position="391"/>
    </location>
</feature>
<keyword evidence="2" id="KW-0677">Repeat</keyword>
<dbReference type="Proteomes" id="UP000271241">
    <property type="component" value="Unassembled WGS sequence"/>
</dbReference>
<feature type="region of interest" description="Disordered" evidence="5">
    <location>
        <begin position="18"/>
        <end position="71"/>
    </location>
</feature>
<dbReference type="SUPFAM" id="SSF54928">
    <property type="entry name" value="RNA-binding domain, RBD"/>
    <property type="match status" value="2"/>
</dbReference>
<reference evidence="8" key="1">
    <citation type="journal article" date="2018" name="Nat. Microbiol.">
        <title>Leveraging single-cell genomics to expand the fungal tree of life.</title>
        <authorList>
            <person name="Ahrendt S.R."/>
            <person name="Quandt C.A."/>
            <person name="Ciobanu D."/>
            <person name="Clum A."/>
            <person name="Salamov A."/>
            <person name="Andreopoulos B."/>
            <person name="Cheng J.F."/>
            <person name="Woyke T."/>
            <person name="Pelin A."/>
            <person name="Henrissat B."/>
            <person name="Reynolds N.K."/>
            <person name="Benny G.L."/>
            <person name="Smith M.E."/>
            <person name="James T.Y."/>
            <person name="Grigoriev I.V."/>
        </authorList>
    </citation>
    <scope>NUCLEOTIDE SEQUENCE [LARGE SCALE GENOMIC DNA]</scope>
    <source>
        <strain evidence="8">RSA 1356</strain>
    </source>
</reference>
<evidence type="ECO:0000256" key="2">
    <source>
        <dbReference type="ARBA" id="ARBA00022737"/>
    </source>
</evidence>
<keyword evidence="8" id="KW-1185">Reference proteome</keyword>
<accession>A0A4P9XRF9</accession>
<dbReference type="PROSITE" id="PS50102">
    <property type="entry name" value="RRM"/>
    <property type="match status" value="3"/>
</dbReference>
<feature type="compositionally biased region" description="Basic and acidic residues" evidence="5">
    <location>
        <begin position="26"/>
        <end position="50"/>
    </location>
</feature>
<dbReference type="InterPro" id="IPR003954">
    <property type="entry name" value="RRM_euk-type"/>
</dbReference>
<dbReference type="SMART" id="SM00360">
    <property type="entry name" value="RRM"/>
    <property type="match status" value="3"/>
</dbReference>
<sequence>MADDIDVEALLDAPFKADGVSVGAESRSHSERTGRRSRTPERSRHWEQSRRNVRGRRTRSPSPGVGDADRDQRTVFVMQLAARLKNSELAEFFAKAGRVRDARIVVDKNSGRSKGVAYVEFYSMESVPSAIALTGQKLLGIPVIVQPTEAEKNRLAAQAALAATMADDIAFRRVRISALPPQLSDDDVQKMFVPFGFIDSVQLQRPAIGAEAQGAVAYIVYARASDARNALLSMNGFMVLNKPIKVELASDNVLPSARLDDNLENEGFSLTSQSRHALMQKLANRSTGPDPSTLSATQHSLPTTITSRAMLLRNMFDPATETEENWASELEEEVFSECEKFGNIVHLKLEKDSEGEVYVKFGTPQGAESAIRALDKRWFAARQISATLVPEAFYHAKYPRAAQL</sequence>
<keyword evidence="3 4" id="KW-0694">RNA-binding</keyword>
<feature type="domain" description="RRM" evidence="6">
    <location>
        <begin position="73"/>
        <end position="150"/>
    </location>
</feature>
<keyword evidence="1" id="KW-0597">Phosphoprotein</keyword>
<organism evidence="7 8">
    <name type="scientific">Thamnocephalis sphaerospora</name>
    <dbReference type="NCBI Taxonomy" id="78915"/>
    <lineage>
        <taxon>Eukaryota</taxon>
        <taxon>Fungi</taxon>
        <taxon>Fungi incertae sedis</taxon>
        <taxon>Zoopagomycota</taxon>
        <taxon>Zoopagomycotina</taxon>
        <taxon>Zoopagomycetes</taxon>
        <taxon>Zoopagales</taxon>
        <taxon>Sigmoideomycetaceae</taxon>
        <taxon>Thamnocephalis</taxon>
    </lineage>
</organism>
<evidence type="ECO:0000313" key="8">
    <source>
        <dbReference type="Proteomes" id="UP000271241"/>
    </source>
</evidence>
<feature type="domain" description="RRM" evidence="6">
    <location>
        <begin position="172"/>
        <end position="251"/>
    </location>
</feature>
<dbReference type="STRING" id="78915.A0A4P9XRF9"/>
<protein>
    <recommendedName>
        <fullName evidence="6">RRM domain-containing protein</fullName>
    </recommendedName>
</protein>
<evidence type="ECO:0000256" key="4">
    <source>
        <dbReference type="PROSITE-ProRule" id="PRU00176"/>
    </source>
</evidence>
<dbReference type="InterPro" id="IPR000504">
    <property type="entry name" value="RRM_dom"/>
</dbReference>
<dbReference type="SMART" id="SM00361">
    <property type="entry name" value="RRM_1"/>
    <property type="match status" value="1"/>
</dbReference>
<dbReference type="InterPro" id="IPR029123">
    <property type="entry name" value="RBM39_linker"/>
</dbReference>
<evidence type="ECO:0000256" key="3">
    <source>
        <dbReference type="ARBA" id="ARBA00022884"/>
    </source>
</evidence>
<dbReference type="Gene3D" id="3.30.70.330">
    <property type="match status" value="3"/>
</dbReference>
<proteinExistence type="predicted"/>
<dbReference type="InterPro" id="IPR006509">
    <property type="entry name" value="RBM39_SF"/>
</dbReference>
<dbReference type="OrthoDB" id="5411533at2759"/>
<evidence type="ECO:0000259" key="6">
    <source>
        <dbReference type="PROSITE" id="PS50102"/>
    </source>
</evidence>
<dbReference type="InterPro" id="IPR012677">
    <property type="entry name" value="Nucleotide-bd_a/b_plait_sf"/>
</dbReference>
<dbReference type="Pfam" id="PF00076">
    <property type="entry name" value="RRM_1"/>
    <property type="match status" value="3"/>
</dbReference>
<gene>
    <name evidence="7" type="ORF">THASP1DRAFT_29546</name>
</gene>
<dbReference type="EMBL" id="KZ992581">
    <property type="protein sequence ID" value="RKP08648.1"/>
    <property type="molecule type" value="Genomic_DNA"/>
</dbReference>